<feature type="compositionally biased region" description="Basic and acidic residues" evidence="2">
    <location>
        <begin position="383"/>
        <end position="393"/>
    </location>
</feature>
<feature type="region of interest" description="Disordered" evidence="2">
    <location>
        <begin position="1"/>
        <end position="58"/>
    </location>
</feature>
<feature type="compositionally biased region" description="Basic and acidic residues" evidence="2">
    <location>
        <begin position="308"/>
        <end position="322"/>
    </location>
</feature>
<dbReference type="InterPro" id="IPR040256">
    <property type="entry name" value="At4g02000-like"/>
</dbReference>
<sequence>MLSNSLSETPSVALASTPSGRPPDIMMATNDGDSQAITTTPIADSRTTPSSGGSVSSVPGKFHGEPALTISDSFKGRLCAPWQKTLVVRLLGLRISFNTLCSRLKSLWRPTGSIEIMDLDDTCYLVQLSNDQDYFKALTNGPWVIFDHYLAVQQWTPSFGIHDPLPKTMIVWVQLPALKVHFYHKEVLTSLGNLIGRTIKLDYHTLNRQRRKFARLAVEVDMSKPLTPRIWLDGSWQKVEYENLPTVCFECGKIGHSSTSCPTLRKEEAPTQVAVAGRDSLASAATIVAEPNPGFGPWILVTKKSRHNPRDQQKKGNLESESGKASAGQTNRNGKGGLKVKEGGDSLNITNIQKSVGLQRPVGQERKGNPSTKEGDSATVAGKDNKKGKEIAREGNCAGREFSEQARLKASLV</sequence>
<dbReference type="PROSITE" id="PS50158">
    <property type="entry name" value="ZF_CCHC"/>
    <property type="match status" value="1"/>
</dbReference>
<keyword evidence="1" id="KW-0862">Zinc</keyword>
<organism evidence="4 5">
    <name type="scientific">Linum tenue</name>
    <dbReference type="NCBI Taxonomy" id="586396"/>
    <lineage>
        <taxon>Eukaryota</taxon>
        <taxon>Viridiplantae</taxon>
        <taxon>Streptophyta</taxon>
        <taxon>Embryophyta</taxon>
        <taxon>Tracheophyta</taxon>
        <taxon>Spermatophyta</taxon>
        <taxon>Magnoliopsida</taxon>
        <taxon>eudicotyledons</taxon>
        <taxon>Gunneridae</taxon>
        <taxon>Pentapetalae</taxon>
        <taxon>rosids</taxon>
        <taxon>fabids</taxon>
        <taxon>Malpighiales</taxon>
        <taxon>Linaceae</taxon>
        <taxon>Linum</taxon>
    </lineage>
</organism>
<feature type="compositionally biased region" description="Low complexity" evidence="2">
    <location>
        <begin position="49"/>
        <end position="58"/>
    </location>
</feature>
<evidence type="ECO:0000259" key="3">
    <source>
        <dbReference type="PROSITE" id="PS50158"/>
    </source>
</evidence>
<feature type="compositionally biased region" description="Polar residues" evidence="2">
    <location>
        <begin position="31"/>
        <end position="48"/>
    </location>
</feature>
<feature type="compositionally biased region" description="Polar residues" evidence="2">
    <location>
        <begin position="1"/>
        <end position="19"/>
    </location>
</feature>
<evidence type="ECO:0000256" key="2">
    <source>
        <dbReference type="SAM" id="MobiDB-lite"/>
    </source>
</evidence>
<dbReference type="GO" id="GO:0003676">
    <property type="term" value="F:nucleic acid binding"/>
    <property type="evidence" value="ECO:0007669"/>
    <property type="project" value="InterPro"/>
</dbReference>
<comment type="caution">
    <text evidence="4">The sequence shown here is derived from an EMBL/GenBank/DDBJ whole genome shotgun (WGS) entry which is preliminary data.</text>
</comment>
<proteinExistence type="predicted"/>
<dbReference type="InterPro" id="IPR025558">
    <property type="entry name" value="DUF4283"/>
</dbReference>
<feature type="region of interest" description="Disordered" evidence="2">
    <location>
        <begin position="306"/>
        <end position="413"/>
    </location>
</feature>
<evidence type="ECO:0000256" key="1">
    <source>
        <dbReference type="PROSITE-ProRule" id="PRU00047"/>
    </source>
</evidence>
<evidence type="ECO:0000313" key="5">
    <source>
        <dbReference type="Proteomes" id="UP001154282"/>
    </source>
</evidence>
<dbReference type="Proteomes" id="UP001154282">
    <property type="component" value="Unassembled WGS sequence"/>
</dbReference>
<accession>A0AAV0IPN9</accession>
<keyword evidence="1" id="KW-0479">Metal-binding</keyword>
<keyword evidence="1" id="KW-0863">Zinc-finger</keyword>
<protein>
    <recommendedName>
        <fullName evidence="3">CCHC-type domain-containing protein</fullName>
    </recommendedName>
</protein>
<dbReference type="SUPFAM" id="SSF57756">
    <property type="entry name" value="Retrovirus zinc finger-like domains"/>
    <property type="match status" value="1"/>
</dbReference>
<dbReference type="AlphaFoldDB" id="A0AAV0IPN9"/>
<dbReference type="EMBL" id="CAMGYJ010000004">
    <property type="protein sequence ID" value="CAI0399505.1"/>
    <property type="molecule type" value="Genomic_DNA"/>
</dbReference>
<feature type="domain" description="CCHC-type" evidence="3">
    <location>
        <begin position="248"/>
        <end position="262"/>
    </location>
</feature>
<name>A0AAV0IPN9_9ROSI</name>
<dbReference type="GO" id="GO:0008270">
    <property type="term" value="F:zinc ion binding"/>
    <property type="evidence" value="ECO:0007669"/>
    <property type="project" value="UniProtKB-KW"/>
</dbReference>
<gene>
    <name evidence="4" type="ORF">LITE_LOCUS10344</name>
</gene>
<dbReference type="SMART" id="SM00343">
    <property type="entry name" value="ZnF_C2HC"/>
    <property type="match status" value="1"/>
</dbReference>
<dbReference type="Pfam" id="PF14111">
    <property type="entry name" value="DUF4283"/>
    <property type="match status" value="1"/>
</dbReference>
<keyword evidence="5" id="KW-1185">Reference proteome</keyword>
<dbReference type="PANTHER" id="PTHR31286:SF99">
    <property type="entry name" value="DUF4283 DOMAIN-CONTAINING PROTEIN"/>
    <property type="match status" value="1"/>
</dbReference>
<reference evidence="4" key="1">
    <citation type="submission" date="2022-08" db="EMBL/GenBank/DDBJ databases">
        <authorList>
            <person name="Gutierrez-Valencia J."/>
        </authorList>
    </citation>
    <scope>NUCLEOTIDE SEQUENCE</scope>
</reference>
<dbReference type="PANTHER" id="PTHR31286">
    <property type="entry name" value="GLYCINE-RICH CELL WALL STRUCTURAL PROTEIN 1.8-LIKE"/>
    <property type="match status" value="1"/>
</dbReference>
<feature type="compositionally biased region" description="Polar residues" evidence="2">
    <location>
        <begin position="347"/>
        <end position="356"/>
    </location>
</feature>
<feature type="compositionally biased region" description="Basic and acidic residues" evidence="2">
    <location>
        <begin position="363"/>
        <end position="376"/>
    </location>
</feature>
<evidence type="ECO:0000313" key="4">
    <source>
        <dbReference type="EMBL" id="CAI0399505.1"/>
    </source>
</evidence>
<dbReference type="InterPro" id="IPR001878">
    <property type="entry name" value="Znf_CCHC"/>
</dbReference>
<dbReference type="InterPro" id="IPR036875">
    <property type="entry name" value="Znf_CCHC_sf"/>
</dbReference>